<keyword evidence="2" id="KW-1185">Reference proteome</keyword>
<protein>
    <submittedName>
        <fullName evidence="1">Uncharacterized protein</fullName>
    </submittedName>
</protein>
<evidence type="ECO:0000313" key="2">
    <source>
        <dbReference type="Proteomes" id="UP000306477"/>
    </source>
</evidence>
<evidence type="ECO:0000313" key="1">
    <source>
        <dbReference type="EMBL" id="THE14383.1"/>
    </source>
</evidence>
<organism evidence="1 2">
    <name type="scientific">Bacillus timonensis</name>
    <dbReference type="NCBI Taxonomy" id="1033734"/>
    <lineage>
        <taxon>Bacteria</taxon>
        <taxon>Bacillati</taxon>
        <taxon>Bacillota</taxon>
        <taxon>Bacilli</taxon>
        <taxon>Bacillales</taxon>
        <taxon>Bacillaceae</taxon>
        <taxon>Bacillus</taxon>
    </lineage>
</organism>
<comment type="caution">
    <text evidence="1">The sequence shown here is derived from an EMBL/GenBank/DDBJ whole genome shotgun (WGS) entry which is preliminary data.</text>
</comment>
<dbReference type="EMBL" id="SLUB01000004">
    <property type="protein sequence ID" value="THE14383.1"/>
    <property type="molecule type" value="Genomic_DNA"/>
</dbReference>
<gene>
    <name evidence="1" type="ORF">E1I69_03670</name>
</gene>
<dbReference type="InterPro" id="IPR035911">
    <property type="entry name" value="MurE/MurF_N"/>
</dbReference>
<dbReference type="Proteomes" id="UP000306477">
    <property type="component" value="Unassembled WGS sequence"/>
</dbReference>
<sequence length="150" mass="17715">MLSNQDMWTLFEEAYGFNHENFEFEEVITDPKIVTKRGLYISIEQEKRDEFLKQALYNGAVAAVWPKNEKLPLFLPNHFPVFVVKDPLPALNQILEFYLKKIEENGYDTMTKFKLFTNEVKSMKQNDQTVEQIKMIARKLATYEKGRGKR</sequence>
<dbReference type="AlphaFoldDB" id="A0A4V3V8D5"/>
<name>A0A4V3V8D5_9BACI</name>
<reference evidence="1 2" key="1">
    <citation type="journal article" date="2019" name="Indoor Air">
        <title>Impacts of indoor surface finishes on bacterial viability.</title>
        <authorList>
            <person name="Hu J."/>
            <person name="Maamar S.B."/>
            <person name="Glawe A.J."/>
            <person name="Gottel N."/>
            <person name="Gilbert J.A."/>
            <person name="Hartmann E.M."/>
        </authorList>
    </citation>
    <scope>NUCLEOTIDE SEQUENCE [LARGE SCALE GENOMIC DNA]</scope>
    <source>
        <strain evidence="1 2">AF060A6</strain>
    </source>
</reference>
<dbReference type="RefSeq" id="WP_136378260.1">
    <property type="nucleotide sequence ID" value="NZ_SLUB01000004.1"/>
</dbReference>
<dbReference type="SUPFAM" id="SSF63418">
    <property type="entry name" value="MurE/MurF N-terminal domain"/>
    <property type="match status" value="1"/>
</dbReference>
<dbReference type="Gene3D" id="3.40.1390.10">
    <property type="entry name" value="MurE/MurF, N-terminal domain"/>
    <property type="match status" value="1"/>
</dbReference>
<dbReference type="OrthoDB" id="2966672at2"/>
<proteinExistence type="predicted"/>
<accession>A0A4V3V8D5</accession>